<reference evidence="1 3" key="1">
    <citation type="submission" date="2015-11" db="EMBL/GenBank/DDBJ databases">
        <title>Identification of large and diverse effector repertoires of 38 Legionella species.</title>
        <authorList>
            <person name="Burstein D."/>
            <person name="Amaro F."/>
            <person name="Zusman T."/>
            <person name="Lifshitz Z."/>
            <person name="Cohen O."/>
            <person name="Gilbert J.A."/>
            <person name="Pupko T."/>
            <person name="Shuman H.A."/>
            <person name="Segal G."/>
        </authorList>
    </citation>
    <scope>NUCLEOTIDE SEQUENCE [LARGE SCALE GENOMIC DNA]</scope>
    <source>
        <strain evidence="1 3">1762-AUS-E</strain>
    </source>
</reference>
<dbReference type="EMBL" id="LR134427">
    <property type="protein sequence ID" value="VEH85545.1"/>
    <property type="molecule type" value="Genomic_DNA"/>
</dbReference>
<dbReference type="InterPro" id="IPR007523">
    <property type="entry name" value="NDUFAF3/AAMDC"/>
</dbReference>
<evidence type="ECO:0000313" key="2">
    <source>
        <dbReference type="EMBL" id="VEH85545.1"/>
    </source>
</evidence>
<dbReference type="PANTHER" id="PTHR21192:SF2">
    <property type="entry name" value="NADH DEHYDROGENASE [UBIQUINONE] 1 ALPHA SUBCOMPLEX ASSEMBLY FACTOR 3"/>
    <property type="match status" value="1"/>
</dbReference>
<evidence type="ECO:0000313" key="4">
    <source>
        <dbReference type="Proteomes" id="UP000281170"/>
    </source>
</evidence>
<dbReference type="Proteomes" id="UP000281170">
    <property type="component" value="Plasmid 18"/>
</dbReference>
<keyword evidence="2" id="KW-0614">Plasmid</keyword>
<sequence length="121" mass="13469">MHITREQTDKNAIQSYSHQSVKVDSIVYAKNVIISRNEVVTPWNVITLKDLNEALMAPLLGYQPEVIIIGHNEVGTLPPLLLLQYLSQLRVGLECMSIGAASRTFNVLLSENRPVVLGVIF</sequence>
<dbReference type="Pfam" id="PF04430">
    <property type="entry name" value="DUF498"/>
    <property type="match status" value="1"/>
</dbReference>
<accession>A0A0W0R4F0</accession>
<name>A0A0W0R4F0_9GAMM</name>
<organism evidence="1 3">
    <name type="scientific">Legionella adelaidensis</name>
    <dbReference type="NCBI Taxonomy" id="45056"/>
    <lineage>
        <taxon>Bacteria</taxon>
        <taxon>Pseudomonadati</taxon>
        <taxon>Pseudomonadota</taxon>
        <taxon>Gammaproteobacteria</taxon>
        <taxon>Legionellales</taxon>
        <taxon>Legionellaceae</taxon>
        <taxon>Legionella</taxon>
    </lineage>
</organism>
<reference evidence="2 4" key="2">
    <citation type="submission" date="2018-12" db="EMBL/GenBank/DDBJ databases">
        <authorList>
            <consortium name="Pathogen Informatics"/>
        </authorList>
    </citation>
    <scope>NUCLEOTIDE SEQUENCE [LARGE SCALE GENOMIC DNA]</scope>
    <source>
        <strain evidence="2 4">NCTC12735</strain>
        <plasmid evidence="4">18</plasmid>
    </source>
</reference>
<proteinExistence type="predicted"/>
<protein>
    <submittedName>
        <fullName evidence="2">Protein of uncharacterized function (DUF498/DUF598)</fullName>
    </submittedName>
</protein>
<keyword evidence="3" id="KW-1185">Reference proteome</keyword>
<dbReference type="Proteomes" id="UP000054859">
    <property type="component" value="Unassembled WGS sequence"/>
</dbReference>
<dbReference type="KEGG" id="ladl:NCTC12735_01179"/>
<dbReference type="RefSeq" id="WP_058461648.1">
    <property type="nucleotide sequence ID" value="NZ_CAAAHS010000004.1"/>
</dbReference>
<gene>
    <name evidence="1" type="ORF">Lade_0583</name>
    <name evidence="2" type="ORF">NCTC12735_01179</name>
</gene>
<dbReference type="STRING" id="45056.Lade_0583"/>
<evidence type="ECO:0000313" key="1">
    <source>
        <dbReference type="EMBL" id="KTC65925.1"/>
    </source>
</evidence>
<dbReference type="Gene3D" id="3.40.1230.10">
    <property type="entry name" value="MTH938-like"/>
    <property type="match status" value="1"/>
</dbReference>
<dbReference type="AlphaFoldDB" id="A0A0W0R4F0"/>
<dbReference type="OrthoDB" id="9800373at2"/>
<evidence type="ECO:0000313" key="3">
    <source>
        <dbReference type="Proteomes" id="UP000054859"/>
    </source>
</evidence>
<dbReference type="InterPro" id="IPR036748">
    <property type="entry name" value="MTH938-like_sf"/>
</dbReference>
<dbReference type="PATRIC" id="fig|45056.6.peg.603"/>
<geneLocation type="plasmid" evidence="2 4">
    <name>18</name>
</geneLocation>
<dbReference type="SUPFAM" id="SSF64076">
    <property type="entry name" value="MTH938-like"/>
    <property type="match status" value="1"/>
</dbReference>
<dbReference type="EMBL" id="LNKA01000001">
    <property type="protein sequence ID" value="KTC65925.1"/>
    <property type="molecule type" value="Genomic_DNA"/>
</dbReference>
<dbReference type="PANTHER" id="PTHR21192">
    <property type="entry name" value="NUCLEAR PROTEIN E3-3"/>
    <property type="match status" value="1"/>
</dbReference>